<dbReference type="Pfam" id="PF14309">
    <property type="entry name" value="DUF4378"/>
    <property type="match status" value="1"/>
</dbReference>
<keyword evidence="5" id="KW-1185">Reference proteome</keyword>
<dbReference type="InterPro" id="IPR032795">
    <property type="entry name" value="DUF3741-assoc"/>
</dbReference>
<feature type="compositionally biased region" description="Polar residues" evidence="1">
    <location>
        <begin position="255"/>
        <end position="264"/>
    </location>
</feature>
<dbReference type="PANTHER" id="PTHR40836:SF4">
    <property type="entry name" value="RB1-INDUCIBLE COILED-COIL PROTEIN"/>
    <property type="match status" value="1"/>
</dbReference>
<dbReference type="Pfam" id="PF14383">
    <property type="entry name" value="VARLMGL"/>
    <property type="match status" value="1"/>
</dbReference>
<sequence length="716" mass="81635">MARKVHNHKRHSEGMNNSQQSMKLQEEASKIMYNPEVKLPHSTKGSKNNGYSNVNSVRELMNEELSTQSCNRNNVPSIVARLMGLDMMPLGSRSVVLLSDQCITDQNMENKIFDDDGMGKKFTNPMLLEEELKKFKREFEAYQASRLKEGPKVDERIRSVSQRTKSVQEMVPCNTNSKTKRKGKGKVAMNKSRRRFEDTSLSPTQITILKPYCYHEESLINSSETSQGRTSTGVKDFLEEVKVKLLSEMQGKSTLEKCSSSVRGSENERHNTKKQSNSKEVVCHRSSEFTDFVTRDVVEANLLHSQSTRSFRSEIEFNGQSSPEFISRGTMKYANLNDDSLLQKELSPMNLVRSLSAPLSGRFSRFSNGDQIRKKLEDLERMSFDAKKKKKDRFGIREKVSYLKQKFGLRGKIFAKRIHSMVETPNSIEDGFMVRDIRSGPTVLMKHGRNHDNFTEVPPSPASMCSSVHEELWRQNAILSPISTPSVSSVDDSIMPQVYGDISSDLNELSKQLSQLEFDSSEEFATKRKSAEYKLERLLDPAETYIRDLLVASGLYFGSWDKYLQREDTFTKPIANSIFEEVEESHKKCLVKENIIDNKLDHKMLLDLLNEALSIVLGQPLTMSKFRRKLNNSCIIQTPPCGKELLKLVWDIIHVSLYPPMSNTCSYSFDSLKAQDFGSMSLYGLMNDEINVLEMEMACSISDDLVEELIKDMMGF</sequence>
<reference evidence="4 5" key="1">
    <citation type="submission" date="2019-01" db="EMBL/GenBank/DDBJ databases">
        <title>Sequencing of cultivated peanut Arachis hypogaea provides insights into genome evolution and oil improvement.</title>
        <authorList>
            <person name="Chen X."/>
        </authorList>
    </citation>
    <scope>NUCLEOTIDE SEQUENCE [LARGE SCALE GENOMIC DNA]</scope>
    <source>
        <strain evidence="5">cv. Fuhuasheng</strain>
        <tissue evidence="4">Leaves</tissue>
    </source>
</reference>
<comment type="caution">
    <text evidence="4">The sequence shown here is derived from an EMBL/GenBank/DDBJ whole genome shotgun (WGS) entry which is preliminary data.</text>
</comment>
<feature type="region of interest" description="Disordered" evidence="1">
    <location>
        <begin position="255"/>
        <end position="280"/>
    </location>
</feature>
<evidence type="ECO:0000259" key="2">
    <source>
        <dbReference type="Pfam" id="PF14309"/>
    </source>
</evidence>
<gene>
    <name evidence="4" type="ORF">Ahy_A01g003857</name>
</gene>
<feature type="region of interest" description="Disordered" evidence="1">
    <location>
        <begin position="175"/>
        <end position="200"/>
    </location>
</feature>
<dbReference type="OrthoDB" id="446244at2759"/>
<dbReference type="EMBL" id="SDMP01000001">
    <property type="protein sequence ID" value="RYR78998.1"/>
    <property type="molecule type" value="Genomic_DNA"/>
</dbReference>
<name>A0A445EU14_ARAHY</name>
<feature type="domain" description="DUF3741" evidence="3">
    <location>
        <begin position="76"/>
        <end position="90"/>
    </location>
</feature>
<dbReference type="SMR" id="A0A445EU14"/>
<evidence type="ECO:0000313" key="5">
    <source>
        <dbReference type="Proteomes" id="UP000289738"/>
    </source>
</evidence>
<dbReference type="InterPro" id="IPR025486">
    <property type="entry name" value="DUF4378"/>
</dbReference>
<evidence type="ECO:0000313" key="4">
    <source>
        <dbReference type="EMBL" id="RYR78998.1"/>
    </source>
</evidence>
<accession>A0A445EU14</accession>
<evidence type="ECO:0008006" key="6">
    <source>
        <dbReference type="Google" id="ProtNLM"/>
    </source>
</evidence>
<proteinExistence type="predicted"/>
<dbReference type="PANTHER" id="PTHR40836">
    <property type="entry name" value="RB1-INDUCIBLE COILED-COIL PROTEIN"/>
    <property type="match status" value="1"/>
</dbReference>
<organism evidence="4 5">
    <name type="scientific">Arachis hypogaea</name>
    <name type="common">Peanut</name>
    <dbReference type="NCBI Taxonomy" id="3818"/>
    <lineage>
        <taxon>Eukaryota</taxon>
        <taxon>Viridiplantae</taxon>
        <taxon>Streptophyta</taxon>
        <taxon>Embryophyta</taxon>
        <taxon>Tracheophyta</taxon>
        <taxon>Spermatophyta</taxon>
        <taxon>Magnoliopsida</taxon>
        <taxon>eudicotyledons</taxon>
        <taxon>Gunneridae</taxon>
        <taxon>Pentapetalae</taxon>
        <taxon>rosids</taxon>
        <taxon>fabids</taxon>
        <taxon>Fabales</taxon>
        <taxon>Fabaceae</taxon>
        <taxon>Papilionoideae</taxon>
        <taxon>50 kb inversion clade</taxon>
        <taxon>dalbergioids sensu lato</taxon>
        <taxon>Dalbergieae</taxon>
        <taxon>Pterocarpus clade</taxon>
        <taxon>Arachis</taxon>
    </lineage>
</organism>
<protein>
    <recommendedName>
        <fullName evidence="6">DUF3741 domain-containing protein</fullName>
    </recommendedName>
</protein>
<dbReference type="AlphaFoldDB" id="A0A445EU14"/>
<evidence type="ECO:0000259" key="3">
    <source>
        <dbReference type="Pfam" id="PF14383"/>
    </source>
</evidence>
<dbReference type="Proteomes" id="UP000289738">
    <property type="component" value="Chromosome A01"/>
</dbReference>
<feature type="compositionally biased region" description="Basic residues" evidence="1">
    <location>
        <begin position="1"/>
        <end position="11"/>
    </location>
</feature>
<evidence type="ECO:0000256" key="1">
    <source>
        <dbReference type="SAM" id="MobiDB-lite"/>
    </source>
</evidence>
<dbReference type="STRING" id="3818.A0A445EU14"/>
<feature type="domain" description="DUF4378" evidence="2">
    <location>
        <begin position="544"/>
        <end position="708"/>
    </location>
</feature>
<feature type="region of interest" description="Disordered" evidence="1">
    <location>
        <begin position="1"/>
        <end position="22"/>
    </location>
</feature>
<dbReference type="Gramene" id="arahy.Tifrunner.gnm2.ann2.Ah01g107000.1">
    <property type="protein sequence ID" value="arahy.Tifrunner.gnm2.ann2.Ah01g107000.1-CDS"/>
    <property type="gene ID" value="arahy.Tifrunner.gnm2.ann2.Ah01g107000"/>
</dbReference>